<reference evidence="11 12" key="1">
    <citation type="submission" date="2013-03" db="EMBL/GenBank/DDBJ databases">
        <title>The Genome Sequence of Phialophora europaea CBS 101466.</title>
        <authorList>
            <consortium name="The Broad Institute Genomics Platform"/>
            <person name="Cuomo C."/>
            <person name="de Hoog S."/>
            <person name="Gorbushina A."/>
            <person name="Walker B."/>
            <person name="Young S.K."/>
            <person name="Zeng Q."/>
            <person name="Gargeya S."/>
            <person name="Fitzgerald M."/>
            <person name="Haas B."/>
            <person name="Abouelleil A."/>
            <person name="Allen A.W."/>
            <person name="Alvarado L."/>
            <person name="Arachchi H.M."/>
            <person name="Berlin A.M."/>
            <person name="Chapman S.B."/>
            <person name="Gainer-Dewar J."/>
            <person name="Goldberg J."/>
            <person name="Griggs A."/>
            <person name="Gujja S."/>
            <person name="Hansen M."/>
            <person name="Howarth C."/>
            <person name="Imamovic A."/>
            <person name="Ireland A."/>
            <person name="Larimer J."/>
            <person name="McCowan C."/>
            <person name="Murphy C."/>
            <person name="Pearson M."/>
            <person name="Poon T.W."/>
            <person name="Priest M."/>
            <person name="Roberts A."/>
            <person name="Saif S."/>
            <person name="Shea T."/>
            <person name="Sisk P."/>
            <person name="Sykes S."/>
            <person name="Wortman J."/>
            <person name="Nusbaum C."/>
            <person name="Birren B."/>
        </authorList>
    </citation>
    <scope>NUCLEOTIDE SEQUENCE [LARGE SCALE GENOMIC DNA]</scope>
    <source>
        <strain evidence="11 12">CBS 101466</strain>
    </source>
</reference>
<evidence type="ECO:0000256" key="5">
    <source>
        <dbReference type="ARBA" id="ARBA00022792"/>
    </source>
</evidence>
<name>W2SDQ4_CYPE1</name>
<dbReference type="OrthoDB" id="14603at2759"/>
<dbReference type="PANTHER" id="PTHR31586:SF1">
    <property type="entry name" value="CYTOCHROME C OXIDASE ASSEMBLY PROTEIN COX20, MITOCHONDRIAL"/>
    <property type="match status" value="1"/>
</dbReference>
<evidence type="ECO:0000256" key="4">
    <source>
        <dbReference type="ARBA" id="ARBA00022692"/>
    </source>
</evidence>
<evidence type="ECO:0000313" key="11">
    <source>
        <dbReference type="EMBL" id="ETN46024.1"/>
    </source>
</evidence>
<keyword evidence="4" id="KW-0812">Transmembrane</keyword>
<dbReference type="Proteomes" id="UP000030752">
    <property type="component" value="Unassembled WGS sequence"/>
</dbReference>
<keyword evidence="5 9" id="KW-0999">Mitochondrion inner membrane</keyword>
<evidence type="ECO:0000256" key="3">
    <source>
        <dbReference type="ARBA" id="ARBA00017689"/>
    </source>
</evidence>
<organism evidence="11 12">
    <name type="scientific">Cyphellophora europaea (strain CBS 101466)</name>
    <name type="common">Phialophora europaea</name>
    <dbReference type="NCBI Taxonomy" id="1220924"/>
    <lineage>
        <taxon>Eukaryota</taxon>
        <taxon>Fungi</taxon>
        <taxon>Dikarya</taxon>
        <taxon>Ascomycota</taxon>
        <taxon>Pezizomycotina</taxon>
        <taxon>Eurotiomycetes</taxon>
        <taxon>Chaetothyriomycetidae</taxon>
        <taxon>Chaetothyriales</taxon>
        <taxon>Cyphellophoraceae</taxon>
        <taxon>Cyphellophora</taxon>
    </lineage>
</organism>
<gene>
    <name evidence="11" type="ORF">HMPREF1541_00207</name>
</gene>
<dbReference type="Pfam" id="PF12597">
    <property type="entry name" value="Cox20"/>
    <property type="match status" value="1"/>
</dbReference>
<evidence type="ECO:0000256" key="2">
    <source>
        <dbReference type="ARBA" id="ARBA00009575"/>
    </source>
</evidence>
<dbReference type="HOGENOM" id="CLU_101495_0_0_1"/>
<evidence type="ECO:0000256" key="9">
    <source>
        <dbReference type="PIRNR" id="PIRNR007871"/>
    </source>
</evidence>
<evidence type="ECO:0000256" key="10">
    <source>
        <dbReference type="SAM" id="MobiDB-lite"/>
    </source>
</evidence>
<dbReference type="InParanoid" id="W2SDQ4"/>
<keyword evidence="6" id="KW-1133">Transmembrane helix</keyword>
<evidence type="ECO:0000256" key="7">
    <source>
        <dbReference type="ARBA" id="ARBA00023128"/>
    </source>
</evidence>
<dbReference type="RefSeq" id="XP_008710736.1">
    <property type="nucleotide sequence ID" value="XM_008712514.1"/>
</dbReference>
<dbReference type="EMBL" id="KB822711">
    <property type="protein sequence ID" value="ETN46024.1"/>
    <property type="molecule type" value="Genomic_DNA"/>
</dbReference>
<dbReference type="PANTHER" id="PTHR31586">
    <property type="entry name" value="CYTOCHROME C OXIDASE PROTEIN 20"/>
    <property type="match status" value="1"/>
</dbReference>
<evidence type="ECO:0000256" key="6">
    <source>
        <dbReference type="ARBA" id="ARBA00022989"/>
    </source>
</evidence>
<comment type="similarity">
    <text evidence="2 9">Belongs to the COX20 family.</text>
</comment>
<evidence type="ECO:0000313" key="12">
    <source>
        <dbReference type="Proteomes" id="UP000030752"/>
    </source>
</evidence>
<keyword evidence="8 9" id="KW-0472">Membrane</keyword>
<sequence>MADDTRQAQSTPSDESPQQGDRPRRRPKHDFPQTQAGKMWEAFGNPKDPVNTLPGGTFNSAGGKPAEPRWWDALRFDQFNKEGRPSWYQTGCARDSLMVGIGAGGLASMLATTNWAVGGFCVTSSLMYYWCEQRRLEEAKGMAAAVAGMKMLNEKRAKEKAAAAEAAIKAEEVQKKSKWW</sequence>
<dbReference type="eggNOG" id="ENOG502S3BD">
    <property type="taxonomic scope" value="Eukaryota"/>
</dbReference>
<comment type="subcellular location">
    <subcellularLocation>
        <location evidence="1 9">Mitochondrion inner membrane</location>
    </subcellularLocation>
</comment>
<protein>
    <recommendedName>
        <fullName evidence="3 9">Cytochrome c oxidase assembly protein COX20, mitochondrial</fullName>
    </recommendedName>
</protein>
<dbReference type="AlphaFoldDB" id="W2SDQ4"/>
<dbReference type="GO" id="GO:0033617">
    <property type="term" value="P:mitochondrial respiratory chain complex IV assembly"/>
    <property type="evidence" value="ECO:0007669"/>
    <property type="project" value="InterPro"/>
</dbReference>
<keyword evidence="7 9" id="KW-0496">Mitochondrion</keyword>
<accession>W2SDQ4</accession>
<dbReference type="PIRSF" id="PIRSF007871">
    <property type="entry name" value="Cox20"/>
    <property type="match status" value="1"/>
</dbReference>
<keyword evidence="12" id="KW-1185">Reference proteome</keyword>
<proteinExistence type="inferred from homology"/>
<feature type="compositionally biased region" description="Polar residues" evidence="10">
    <location>
        <begin position="7"/>
        <end position="19"/>
    </location>
</feature>
<feature type="region of interest" description="Disordered" evidence="10">
    <location>
        <begin position="1"/>
        <end position="47"/>
    </location>
</feature>
<comment type="function">
    <text evidence="9">Involved in the assembly of the cytochrome c oxidase complex.</text>
</comment>
<dbReference type="InterPro" id="IPR022533">
    <property type="entry name" value="Cox20"/>
</dbReference>
<dbReference type="VEuPathDB" id="FungiDB:HMPREF1541_00207"/>
<dbReference type="GeneID" id="19967546"/>
<evidence type="ECO:0000256" key="8">
    <source>
        <dbReference type="ARBA" id="ARBA00023136"/>
    </source>
</evidence>
<evidence type="ECO:0000256" key="1">
    <source>
        <dbReference type="ARBA" id="ARBA00004273"/>
    </source>
</evidence>
<dbReference type="GO" id="GO:0005743">
    <property type="term" value="C:mitochondrial inner membrane"/>
    <property type="evidence" value="ECO:0007669"/>
    <property type="project" value="UniProtKB-SubCell"/>
</dbReference>